<sequence>MIIPKDLYLENYAFSLYMESHALDYGIINNSIKQYLLVEFPVIPTFYLLPKVHKIPSAPPGRPIVSSLLATALPSYIRDSAHFIRVCRNISLRKRTLLVTCDVKSLYSNISHHDGLQAVGYFLSRQSTVDRLHDSFFIDLLKFILQHNYFLFIVSGVAMGACCAPAFANIFLGWWEETIVYNSDSFRKHVQHWHRFIDDVFFKWTVTFLDLKVSVREDGLITDLFRKSTATNSLLRYDSFHPLHTKRGIPVGQFLRIRRNCTLDEDFSFQSRALTTRFRDRGYAKKLISTAFQRAREHSQDSLLSPSKLS</sequence>
<keyword evidence="1" id="KW-1133">Transmembrane helix</keyword>
<proteinExistence type="predicted"/>
<dbReference type="Pfam" id="PF26215">
    <property type="entry name" value="HTH_animal"/>
    <property type="match status" value="1"/>
</dbReference>
<dbReference type="PANTHER" id="PTHR21301:SF13">
    <property type="match status" value="1"/>
</dbReference>
<dbReference type="PANTHER" id="PTHR21301">
    <property type="entry name" value="REVERSE TRANSCRIPTASE"/>
    <property type="match status" value="1"/>
</dbReference>
<protein>
    <recommendedName>
        <fullName evidence="2">Helix-turn-helix domain-containing protein</fullName>
    </recommendedName>
</protein>
<feature type="transmembrane region" description="Helical" evidence="1">
    <location>
        <begin position="149"/>
        <end position="175"/>
    </location>
</feature>
<feature type="domain" description="Helix-turn-helix" evidence="2">
    <location>
        <begin position="234"/>
        <end position="292"/>
    </location>
</feature>
<keyword evidence="1" id="KW-0472">Membrane</keyword>
<evidence type="ECO:0000256" key="1">
    <source>
        <dbReference type="SAM" id="Phobius"/>
    </source>
</evidence>
<dbReference type="Proteomes" id="UP001176940">
    <property type="component" value="Unassembled WGS sequence"/>
</dbReference>
<dbReference type="EMBL" id="CAUEEQ010033884">
    <property type="protein sequence ID" value="CAJ0951789.1"/>
    <property type="molecule type" value="Genomic_DNA"/>
</dbReference>
<name>A0ABN9LYG3_9NEOB</name>
<comment type="caution">
    <text evidence="3">The sequence shown here is derived from an EMBL/GenBank/DDBJ whole genome shotgun (WGS) entry which is preliminary data.</text>
</comment>
<evidence type="ECO:0000313" key="3">
    <source>
        <dbReference type="EMBL" id="CAJ0951789.1"/>
    </source>
</evidence>
<evidence type="ECO:0000259" key="2">
    <source>
        <dbReference type="Pfam" id="PF26215"/>
    </source>
</evidence>
<gene>
    <name evidence="3" type="ORF">RIMI_LOCUS13612013</name>
</gene>
<accession>A0ABN9LYG3</accession>
<reference evidence="3" key="1">
    <citation type="submission" date="2023-07" db="EMBL/GenBank/DDBJ databases">
        <authorList>
            <person name="Stuckert A."/>
        </authorList>
    </citation>
    <scope>NUCLEOTIDE SEQUENCE</scope>
</reference>
<dbReference type="InterPro" id="IPR058912">
    <property type="entry name" value="HTH_animal"/>
</dbReference>
<organism evidence="3 4">
    <name type="scientific">Ranitomeya imitator</name>
    <name type="common">mimic poison frog</name>
    <dbReference type="NCBI Taxonomy" id="111125"/>
    <lineage>
        <taxon>Eukaryota</taxon>
        <taxon>Metazoa</taxon>
        <taxon>Chordata</taxon>
        <taxon>Craniata</taxon>
        <taxon>Vertebrata</taxon>
        <taxon>Euteleostomi</taxon>
        <taxon>Amphibia</taxon>
        <taxon>Batrachia</taxon>
        <taxon>Anura</taxon>
        <taxon>Neobatrachia</taxon>
        <taxon>Hyloidea</taxon>
        <taxon>Dendrobatidae</taxon>
        <taxon>Dendrobatinae</taxon>
        <taxon>Ranitomeya</taxon>
    </lineage>
</organism>
<keyword evidence="4" id="KW-1185">Reference proteome</keyword>
<keyword evidence="1" id="KW-0812">Transmembrane</keyword>
<evidence type="ECO:0000313" key="4">
    <source>
        <dbReference type="Proteomes" id="UP001176940"/>
    </source>
</evidence>